<keyword evidence="3 5" id="KW-1133">Transmembrane helix</keyword>
<dbReference type="PANTHER" id="PTHR46346">
    <property type="entry name" value="PHOSPHATIDYLINOSITOL N-ACETYLGLUCOSAMINYLTRANSFERASE SUBUNIT P"/>
    <property type="match status" value="1"/>
</dbReference>
<evidence type="ECO:0000256" key="2">
    <source>
        <dbReference type="ARBA" id="ARBA00022692"/>
    </source>
</evidence>
<dbReference type="InterPro" id="IPR052263">
    <property type="entry name" value="GPI_Anchor_Biosynth"/>
</dbReference>
<feature type="domain" description="PIG-P" evidence="6">
    <location>
        <begin position="1"/>
        <end position="81"/>
    </location>
</feature>
<sequence>MYFSFRLFFFLYAIWAVVPESYFRSLGITCLPHRYWAVSVPIFLLTAFAVFALVIYPSFGLCMTPDINDIHTIRDEVGCKKNRTISKLLSPKVCGKKDIFCCTHPEACFKKLQVR</sequence>
<dbReference type="GO" id="GO:0005783">
    <property type="term" value="C:endoplasmic reticulum"/>
    <property type="evidence" value="ECO:0007669"/>
    <property type="project" value="TreeGrafter"/>
</dbReference>
<dbReference type="PANTHER" id="PTHR46346:SF1">
    <property type="entry name" value="PHOSPHATIDYLINOSITOL N-ACETYLGLUCOSAMINYLTRANSFERASE SUBUNIT P"/>
    <property type="match status" value="1"/>
</dbReference>
<dbReference type="EMBL" id="JARQZJ010000062">
    <property type="protein sequence ID" value="KAK9879408.1"/>
    <property type="molecule type" value="Genomic_DNA"/>
</dbReference>
<evidence type="ECO:0000256" key="3">
    <source>
        <dbReference type="ARBA" id="ARBA00022989"/>
    </source>
</evidence>
<keyword evidence="8" id="KW-1185">Reference proteome</keyword>
<dbReference type="InterPro" id="IPR013717">
    <property type="entry name" value="PIG-P"/>
</dbReference>
<evidence type="ECO:0000313" key="8">
    <source>
        <dbReference type="Proteomes" id="UP001431783"/>
    </source>
</evidence>
<evidence type="ECO:0000256" key="4">
    <source>
        <dbReference type="ARBA" id="ARBA00023136"/>
    </source>
</evidence>
<accession>A0AAW1UFT6</accession>
<organism evidence="7 8">
    <name type="scientific">Henosepilachna vigintioctopunctata</name>
    <dbReference type="NCBI Taxonomy" id="420089"/>
    <lineage>
        <taxon>Eukaryota</taxon>
        <taxon>Metazoa</taxon>
        <taxon>Ecdysozoa</taxon>
        <taxon>Arthropoda</taxon>
        <taxon>Hexapoda</taxon>
        <taxon>Insecta</taxon>
        <taxon>Pterygota</taxon>
        <taxon>Neoptera</taxon>
        <taxon>Endopterygota</taxon>
        <taxon>Coleoptera</taxon>
        <taxon>Polyphaga</taxon>
        <taxon>Cucujiformia</taxon>
        <taxon>Coccinelloidea</taxon>
        <taxon>Coccinellidae</taxon>
        <taxon>Epilachninae</taxon>
        <taxon>Epilachnini</taxon>
        <taxon>Henosepilachna</taxon>
    </lineage>
</organism>
<dbReference type="AlphaFoldDB" id="A0AAW1UFT6"/>
<comment type="subcellular location">
    <subcellularLocation>
        <location evidence="1">Membrane</location>
        <topology evidence="1">Multi-pass membrane protein</topology>
    </subcellularLocation>
</comment>
<keyword evidence="4 5" id="KW-0472">Membrane</keyword>
<proteinExistence type="predicted"/>
<dbReference type="Proteomes" id="UP001431783">
    <property type="component" value="Unassembled WGS sequence"/>
</dbReference>
<dbReference type="GO" id="GO:0006506">
    <property type="term" value="P:GPI anchor biosynthetic process"/>
    <property type="evidence" value="ECO:0007669"/>
    <property type="project" value="TreeGrafter"/>
</dbReference>
<evidence type="ECO:0000313" key="7">
    <source>
        <dbReference type="EMBL" id="KAK9879408.1"/>
    </source>
</evidence>
<reference evidence="7 8" key="1">
    <citation type="submission" date="2023-03" db="EMBL/GenBank/DDBJ databases">
        <title>Genome insight into feeding habits of ladybird beetles.</title>
        <authorList>
            <person name="Li H.-S."/>
            <person name="Huang Y.-H."/>
            <person name="Pang H."/>
        </authorList>
    </citation>
    <scope>NUCLEOTIDE SEQUENCE [LARGE SCALE GENOMIC DNA]</scope>
    <source>
        <strain evidence="7">SYSU_2023b</strain>
        <tissue evidence="7">Whole body</tissue>
    </source>
</reference>
<evidence type="ECO:0000256" key="5">
    <source>
        <dbReference type="SAM" id="Phobius"/>
    </source>
</evidence>
<name>A0AAW1UFT6_9CUCU</name>
<dbReference type="GO" id="GO:0016020">
    <property type="term" value="C:membrane"/>
    <property type="evidence" value="ECO:0007669"/>
    <property type="project" value="UniProtKB-SubCell"/>
</dbReference>
<protein>
    <recommendedName>
        <fullName evidence="6">PIG-P domain-containing protein</fullName>
    </recommendedName>
</protein>
<evidence type="ECO:0000259" key="6">
    <source>
        <dbReference type="Pfam" id="PF08510"/>
    </source>
</evidence>
<dbReference type="Pfam" id="PF08510">
    <property type="entry name" value="PIG-P"/>
    <property type="match status" value="1"/>
</dbReference>
<evidence type="ECO:0000256" key="1">
    <source>
        <dbReference type="ARBA" id="ARBA00004141"/>
    </source>
</evidence>
<keyword evidence="2 5" id="KW-0812">Transmembrane</keyword>
<gene>
    <name evidence="7" type="ORF">WA026_006474</name>
</gene>
<comment type="caution">
    <text evidence="7">The sequence shown here is derived from an EMBL/GenBank/DDBJ whole genome shotgun (WGS) entry which is preliminary data.</text>
</comment>
<feature type="transmembrane region" description="Helical" evidence="5">
    <location>
        <begin position="35"/>
        <end position="56"/>
    </location>
</feature>